<feature type="non-terminal residue" evidence="1">
    <location>
        <position position="1"/>
    </location>
</feature>
<reference evidence="1" key="1">
    <citation type="journal article" date="2015" name="Nature">
        <title>Complex archaea that bridge the gap between prokaryotes and eukaryotes.</title>
        <authorList>
            <person name="Spang A."/>
            <person name="Saw J.H."/>
            <person name="Jorgensen S.L."/>
            <person name="Zaremba-Niedzwiedzka K."/>
            <person name="Martijn J."/>
            <person name="Lind A.E."/>
            <person name="van Eijk R."/>
            <person name="Schleper C."/>
            <person name="Guy L."/>
            <person name="Ettema T.J."/>
        </authorList>
    </citation>
    <scope>NUCLEOTIDE SEQUENCE</scope>
</reference>
<dbReference type="EMBL" id="LAZR01012485">
    <property type="protein sequence ID" value="KKM26583.1"/>
    <property type="molecule type" value="Genomic_DNA"/>
</dbReference>
<sequence>DNYDVRVVDSRKIKFSKSATNEVESEFSIETIDNKTVLEMIDLFPNKEEQILKSIGISKEDAISTNPDAIYHEMYIGDGVFWMFRNEVLDKMLNPTYDFEGLLLTAQEMAELKETTEVEGQAIPRVNGRRRRDTFNKFKQLQGDRRQEIADDPTKQSQYEVYLYNHHDKPRKPYIFGTILEVEDEPIGKTTLIEMVTPLQEGIDKNKRQIADNADFVNGITKVDTDVVTMTLAEARKIHYDPQGLVFGPGVSTGVVRETGASLPAEVFNNMKDSRNEIDEILGTTATLRGSGTDKEPTATGRAILREEGISRLDELINLIDFIGEELYDWWFQFIKVKYTETHLVKQIGASKASRTIELMQDDLQEGIEIKVVPGQTLPEDKLFKAERAREDAEAGLIDPVTYFEQAGGYDNPEKVAKRAVLFKANPFNVLVLDEEDLKKIEEGHITLQQVQGQPEISTDEIDGQKAQQVAQLRQRMEQIVTSPEFKKLPPEEQQKTLGELKSQLQKVGGVEFNRQLA</sequence>
<comment type="caution">
    <text evidence="1">The sequence shown here is derived from an EMBL/GenBank/DDBJ whole genome shotgun (WGS) entry which is preliminary data.</text>
</comment>
<evidence type="ECO:0000313" key="1">
    <source>
        <dbReference type="EMBL" id="KKM26583.1"/>
    </source>
</evidence>
<organism evidence="1">
    <name type="scientific">marine sediment metagenome</name>
    <dbReference type="NCBI Taxonomy" id="412755"/>
    <lineage>
        <taxon>unclassified sequences</taxon>
        <taxon>metagenomes</taxon>
        <taxon>ecological metagenomes</taxon>
    </lineage>
</organism>
<protein>
    <submittedName>
        <fullName evidence="1">Uncharacterized protein</fullName>
    </submittedName>
</protein>
<accession>A0A0F9KWX2</accession>
<proteinExistence type="predicted"/>
<name>A0A0F9KWX2_9ZZZZ</name>
<gene>
    <name evidence="1" type="ORF">LCGC14_1583370</name>
</gene>
<dbReference type="AlphaFoldDB" id="A0A0F9KWX2"/>